<accession>A0ABR3B1W1</accession>
<organism evidence="2 3">
    <name type="scientific">Phycomyces blakesleeanus</name>
    <dbReference type="NCBI Taxonomy" id="4837"/>
    <lineage>
        <taxon>Eukaryota</taxon>
        <taxon>Fungi</taxon>
        <taxon>Fungi incertae sedis</taxon>
        <taxon>Mucoromycota</taxon>
        <taxon>Mucoromycotina</taxon>
        <taxon>Mucoromycetes</taxon>
        <taxon>Mucorales</taxon>
        <taxon>Phycomycetaceae</taxon>
        <taxon>Phycomyces</taxon>
    </lineage>
</organism>
<comment type="caution">
    <text evidence="2">The sequence shown here is derived from an EMBL/GenBank/DDBJ whole genome shotgun (WGS) entry which is preliminary data.</text>
</comment>
<dbReference type="EMBL" id="JBCLYO010000007">
    <property type="protein sequence ID" value="KAL0087211.1"/>
    <property type="molecule type" value="Genomic_DNA"/>
</dbReference>
<keyword evidence="3" id="KW-1185">Reference proteome</keyword>
<protein>
    <recommendedName>
        <fullName evidence="1">Reverse transcriptase zinc-binding domain-containing protein</fullName>
    </recommendedName>
</protein>
<proteinExistence type="predicted"/>
<name>A0ABR3B1W1_PHYBL</name>
<dbReference type="InterPro" id="IPR026960">
    <property type="entry name" value="RVT-Znf"/>
</dbReference>
<feature type="domain" description="Reverse transcriptase zinc-binding" evidence="1">
    <location>
        <begin position="278"/>
        <end position="347"/>
    </location>
</feature>
<gene>
    <name evidence="2" type="ORF">J3Q64DRAFT_1884754</name>
</gene>
<evidence type="ECO:0000259" key="1">
    <source>
        <dbReference type="Pfam" id="PF13966"/>
    </source>
</evidence>
<dbReference type="Proteomes" id="UP001448207">
    <property type="component" value="Unassembled WGS sequence"/>
</dbReference>
<reference evidence="2 3" key="1">
    <citation type="submission" date="2024-04" db="EMBL/GenBank/DDBJ databases">
        <title>Symmetric and asymmetric DNA N6-adenine methylation regulates different biological responses in Mucorales.</title>
        <authorList>
            <consortium name="Lawrence Berkeley National Laboratory"/>
            <person name="Lax C."/>
            <person name="Mondo S.J."/>
            <person name="Osorio-Concepcion M."/>
            <person name="Muszewska A."/>
            <person name="Corrochano-Luque M."/>
            <person name="Gutierrez G."/>
            <person name="Riley R."/>
            <person name="Lipzen A."/>
            <person name="Guo J."/>
            <person name="Hundley H."/>
            <person name="Amirebrahimi M."/>
            <person name="Ng V."/>
            <person name="Lorenzo-Gutierrez D."/>
            <person name="Binder U."/>
            <person name="Yang J."/>
            <person name="Song Y."/>
            <person name="Canovas D."/>
            <person name="Navarro E."/>
            <person name="Freitag M."/>
            <person name="Gabaldon T."/>
            <person name="Grigoriev I.V."/>
            <person name="Corrochano L.M."/>
            <person name="Nicolas F.E."/>
            <person name="Garre V."/>
        </authorList>
    </citation>
    <scope>NUCLEOTIDE SEQUENCE [LARGE SCALE GENOMIC DNA]</scope>
    <source>
        <strain evidence="2 3">L51</strain>
    </source>
</reference>
<sequence length="399" mass="45424">MATLWHVLRVTPLPRSFLDKVRSIGQEFLMHQMFLPIRLTHLNAPKKAGRLGILDPKLQQQALQLRWLHPMFGGDTSFVTAYISFVLQDLYRTLDPILPFLFPIFRPQCLTSGLHPLVTLLKSFDQIPHPSISCPVPAATYLAFPLPEVWRVLDGNYVHTKGLAKLKTSNAFVFDEVGQCLQHKSQDEVIMKPRLVARFHRAHWAGQILRHDFMFDNCTQGSTLAGGVVGPGEISVIPFTAVMAKPKYTLNTIATSFFRKVALSIPLCPQFFPQLSAANRKFFWKMNIPHTARNIWYRALHNKLSCKANLHQIIPTTHPSPICPICHEAPDNVNHFLFLCPNKYSTWLDVSPYRVVIGIILANWQCHWRKVFDDVPFSSSVSTALANKLINVFQNELED</sequence>
<evidence type="ECO:0000313" key="3">
    <source>
        <dbReference type="Proteomes" id="UP001448207"/>
    </source>
</evidence>
<evidence type="ECO:0000313" key="2">
    <source>
        <dbReference type="EMBL" id="KAL0087211.1"/>
    </source>
</evidence>
<dbReference type="Pfam" id="PF13966">
    <property type="entry name" value="zf-RVT"/>
    <property type="match status" value="1"/>
</dbReference>